<dbReference type="EMBL" id="KL197757">
    <property type="protein sequence ID" value="KDQ50632.1"/>
    <property type="molecule type" value="Genomic_DNA"/>
</dbReference>
<sequence length="78" mass="9015">PPALAAIHNFIHIRDPKEIEDFNGFDPRDPNPGNYGELVKGPANCWERKRAADEQDRIAQMMWTDYQYIILEQGDADE</sequence>
<keyword evidence="2" id="KW-1185">Reference proteome</keyword>
<dbReference type="InParanoid" id="A0A067PHX0"/>
<dbReference type="AlphaFoldDB" id="A0A067PHX0"/>
<reference evidence="2" key="1">
    <citation type="journal article" date="2014" name="Proc. Natl. Acad. Sci. U.S.A.">
        <title>Extensive sampling of basidiomycete genomes demonstrates inadequacy of the white-rot/brown-rot paradigm for wood decay fungi.</title>
        <authorList>
            <person name="Riley R."/>
            <person name="Salamov A.A."/>
            <person name="Brown D.W."/>
            <person name="Nagy L.G."/>
            <person name="Floudas D."/>
            <person name="Held B.W."/>
            <person name="Levasseur A."/>
            <person name="Lombard V."/>
            <person name="Morin E."/>
            <person name="Otillar R."/>
            <person name="Lindquist E.A."/>
            <person name="Sun H."/>
            <person name="LaButti K.M."/>
            <person name="Schmutz J."/>
            <person name="Jabbour D."/>
            <person name="Luo H."/>
            <person name="Baker S.E."/>
            <person name="Pisabarro A.G."/>
            <person name="Walton J.D."/>
            <person name="Blanchette R.A."/>
            <person name="Henrissat B."/>
            <person name="Martin F."/>
            <person name="Cullen D."/>
            <person name="Hibbett D.S."/>
            <person name="Grigoriev I.V."/>
        </authorList>
    </citation>
    <scope>NUCLEOTIDE SEQUENCE [LARGE SCALE GENOMIC DNA]</scope>
    <source>
        <strain evidence="2">MUCL 33604</strain>
    </source>
</reference>
<protein>
    <submittedName>
        <fullName evidence="1">Uncharacterized protein</fullName>
    </submittedName>
</protein>
<dbReference type="HOGENOM" id="CLU_040082_4_2_1"/>
<evidence type="ECO:0000313" key="2">
    <source>
        <dbReference type="Proteomes" id="UP000027265"/>
    </source>
</evidence>
<organism evidence="1 2">
    <name type="scientific">Jaapia argillacea MUCL 33604</name>
    <dbReference type="NCBI Taxonomy" id="933084"/>
    <lineage>
        <taxon>Eukaryota</taxon>
        <taxon>Fungi</taxon>
        <taxon>Dikarya</taxon>
        <taxon>Basidiomycota</taxon>
        <taxon>Agaricomycotina</taxon>
        <taxon>Agaricomycetes</taxon>
        <taxon>Agaricomycetidae</taxon>
        <taxon>Jaapiales</taxon>
        <taxon>Jaapiaceae</taxon>
        <taxon>Jaapia</taxon>
    </lineage>
</organism>
<accession>A0A067PHX0</accession>
<gene>
    <name evidence="1" type="ORF">JAAARDRAFT_141664</name>
</gene>
<dbReference type="Proteomes" id="UP000027265">
    <property type="component" value="Unassembled WGS sequence"/>
</dbReference>
<name>A0A067PHX0_9AGAM</name>
<evidence type="ECO:0000313" key="1">
    <source>
        <dbReference type="EMBL" id="KDQ50632.1"/>
    </source>
</evidence>
<feature type="non-terminal residue" evidence="1">
    <location>
        <position position="1"/>
    </location>
</feature>
<dbReference type="OrthoDB" id="1681765at2759"/>
<proteinExistence type="predicted"/>